<dbReference type="EMBL" id="VSRR010131321">
    <property type="protein sequence ID" value="MPD02423.1"/>
    <property type="molecule type" value="Genomic_DNA"/>
</dbReference>
<evidence type="ECO:0000313" key="1">
    <source>
        <dbReference type="EMBL" id="MPD02423.1"/>
    </source>
</evidence>
<comment type="caution">
    <text evidence="1">The sequence shown here is derived from an EMBL/GenBank/DDBJ whole genome shotgun (WGS) entry which is preliminary data.</text>
</comment>
<name>A0A5B7K1U9_PORTR</name>
<accession>A0A5B7K1U9</accession>
<protein>
    <submittedName>
        <fullName evidence="1">Uncharacterized protein</fullName>
    </submittedName>
</protein>
<keyword evidence="2" id="KW-1185">Reference proteome</keyword>
<sequence>MNQSFLGVVEARLCTTGMGE</sequence>
<dbReference type="Proteomes" id="UP000324222">
    <property type="component" value="Unassembled WGS sequence"/>
</dbReference>
<gene>
    <name evidence="1" type="ORF">E2C01_098003</name>
</gene>
<organism evidence="1 2">
    <name type="scientific">Portunus trituberculatus</name>
    <name type="common">Swimming crab</name>
    <name type="synonym">Neptunus trituberculatus</name>
    <dbReference type="NCBI Taxonomy" id="210409"/>
    <lineage>
        <taxon>Eukaryota</taxon>
        <taxon>Metazoa</taxon>
        <taxon>Ecdysozoa</taxon>
        <taxon>Arthropoda</taxon>
        <taxon>Crustacea</taxon>
        <taxon>Multicrustacea</taxon>
        <taxon>Malacostraca</taxon>
        <taxon>Eumalacostraca</taxon>
        <taxon>Eucarida</taxon>
        <taxon>Decapoda</taxon>
        <taxon>Pleocyemata</taxon>
        <taxon>Brachyura</taxon>
        <taxon>Eubrachyura</taxon>
        <taxon>Portunoidea</taxon>
        <taxon>Portunidae</taxon>
        <taxon>Portuninae</taxon>
        <taxon>Portunus</taxon>
    </lineage>
</organism>
<reference evidence="1 2" key="1">
    <citation type="submission" date="2019-05" db="EMBL/GenBank/DDBJ databases">
        <title>Another draft genome of Portunus trituberculatus and its Hox gene families provides insights of decapod evolution.</title>
        <authorList>
            <person name="Jeong J.-H."/>
            <person name="Song I."/>
            <person name="Kim S."/>
            <person name="Choi T."/>
            <person name="Kim D."/>
            <person name="Ryu S."/>
            <person name="Kim W."/>
        </authorList>
    </citation>
    <scope>NUCLEOTIDE SEQUENCE [LARGE SCALE GENOMIC DNA]</scope>
    <source>
        <tissue evidence="1">Muscle</tissue>
    </source>
</reference>
<proteinExistence type="predicted"/>
<dbReference type="AlphaFoldDB" id="A0A5B7K1U9"/>
<evidence type="ECO:0000313" key="2">
    <source>
        <dbReference type="Proteomes" id="UP000324222"/>
    </source>
</evidence>